<evidence type="ECO:0000256" key="3">
    <source>
        <dbReference type="ARBA" id="ARBA00012972"/>
    </source>
</evidence>
<dbReference type="RefSeq" id="WP_282212715.1">
    <property type="nucleotide sequence ID" value="NZ_CP118247.1"/>
</dbReference>
<name>A0ABY7Z146_9HYPH</name>
<dbReference type="InterPro" id="IPR016142">
    <property type="entry name" value="Citrate_synth-like_lrg_a-sub"/>
</dbReference>
<dbReference type="InterPro" id="IPR002020">
    <property type="entry name" value="Citrate_synthase"/>
</dbReference>
<evidence type="ECO:0000256" key="4">
    <source>
        <dbReference type="ARBA" id="ARBA00022679"/>
    </source>
</evidence>
<dbReference type="Gene3D" id="1.10.230.10">
    <property type="entry name" value="Cytochrome P450-Terp, domain 2"/>
    <property type="match status" value="1"/>
</dbReference>
<reference evidence="5 6" key="1">
    <citation type="submission" date="2023-02" db="EMBL/GenBank/DDBJ databases">
        <title>Devosia chondri sp. nov., isolated from the phycosphere of marine algae.</title>
        <authorList>
            <person name="Kim J.M."/>
            <person name="Lee J.K."/>
            <person name="Choi B.J."/>
            <person name="Bayburt H."/>
            <person name="Jeon C.O."/>
        </authorList>
    </citation>
    <scope>NUCLEOTIDE SEQUENCE [LARGE SCALE GENOMIC DNA]</scope>
    <source>
        <strain evidence="5 6">G2-5</strain>
    </source>
</reference>
<dbReference type="PANTHER" id="PTHR11739:SF4">
    <property type="entry name" value="CITRATE SYNTHASE, PEROXISOMAL"/>
    <property type="match status" value="1"/>
</dbReference>
<dbReference type="Proteomes" id="UP001222118">
    <property type="component" value="Chromosome"/>
</dbReference>
<protein>
    <recommendedName>
        <fullName evidence="3">citrate synthase (unknown stereospecificity)</fullName>
        <ecNumber evidence="3">2.3.3.16</ecNumber>
    </recommendedName>
</protein>
<dbReference type="EMBL" id="CP118247">
    <property type="protein sequence ID" value="WDR07202.1"/>
    <property type="molecule type" value="Genomic_DNA"/>
</dbReference>
<dbReference type="Gene3D" id="1.10.580.10">
    <property type="entry name" value="Citrate Synthase, domain 1"/>
    <property type="match status" value="1"/>
</dbReference>
<dbReference type="CDD" id="cd06102">
    <property type="entry name" value="citrate_synt_like_2"/>
    <property type="match status" value="1"/>
</dbReference>
<dbReference type="Pfam" id="PF00285">
    <property type="entry name" value="Citrate_synt"/>
    <property type="match status" value="1"/>
</dbReference>
<dbReference type="InterPro" id="IPR016143">
    <property type="entry name" value="Citrate_synth-like_sm_a-sub"/>
</dbReference>
<evidence type="ECO:0000256" key="1">
    <source>
        <dbReference type="ARBA" id="ARBA00004751"/>
    </source>
</evidence>
<dbReference type="SUPFAM" id="SSF48256">
    <property type="entry name" value="Citrate synthase"/>
    <property type="match status" value="1"/>
</dbReference>
<evidence type="ECO:0000313" key="5">
    <source>
        <dbReference type="EMBL" id="WDR07202.1"/>
    </source>
</evidence>
<keyword evidence="4" id="KW-0808">Transferase</keyword>
<comment type="similarity">
    <text evidence="2">Belongs to the citrate synthase family.</text>
</comment>
<proteinExistence type="inferred from homology"/>
<accession>A0ABY7Z146</accession>
<dbReference type="PRINTS" id="PR00143">
    <property type="entry name" value="CITRTSNTHASE"/>
</dbReference>
<evidence type="ECO:0000256" key="2">
    <source>
        <dbReference type="ARBA" id="ARBA00010566"/>
    </source>
</evidence>
<comment type="pathway">
    <text evidence="1">Carbohydrate metabolism; tricarboxylic acid cycle; isocitrate from oxaloacetate: step 1/2.</text>
</comment>
<sequence>MSWITAEAALAQLQTKPQTLYANVSRGRIQSRPDPADSRRSLYRLEDVERLAQRRPGPGRTATVASQTITWGEPVMPTAISTIADGRLYYRGKDAVGLSQTMTLEAVAGLLWACADPDFGGGTETESDSALSALAGLANRQLPTLGRTIAVLRGDAIETVNSLAMALTGSQRSDWALHLRLAHHWRRPDSADMLRRALVLLAEHELNASTFAVRVAASTGASLSAATLAGIAALGGPLHGGAAVAMRDLSETAEHRGAPSAINVYLQQGRPVPCVGHRLYPMGDIRARALMDQFDLPPIYAELDDAIQSKVGEQPNIDFALTALAAAFDLPDNAPLTLFTLGRSIGWLAHALEQVGTGTLIRPRANYVGEPINLI</sequence>
<dbReference type="InterPro" id="IPR036969">
    <property type="entry name" value="Citrate_synthase_sf"/>
</dbReference>
<dbReference type="EC" id="2.3.3.16" evidence="3"/>
<keyword evidence="6" id="KW-1185">Reference proteome</keyword>
<dbReference type="PANTHER" id="PTHR11739">
    <property type="entry name" value="CITRATE SYNTHASE"/>
    <property type="match status" value="1"/>
</dbReference>
<gene>
    <name evidence="5" type="ORF">PSQ90_07190</name>
</gene>
<evidence type="ECO:0000313" key="6">
    <source>
        <dbReference type="Proteomes" id="UP001222118"/>
    </source>
</evidence>
<organism evidence="5 6">
    <name type="scientific">Devosia rhodophyticola</name>
    <dbReference type="NCBI Taxonomy" id="3026423"/>
    <lineage>
        <taxon>Bacteria</taxon>
        <taxon>Pseudomonadati</taxon>
        <taxon>Pseudomonadota</taxon>
        <taxon>Alphaproteobacteria</taxon>
        <taxon>Hyphomicrobiales</taxon>
        <taxon>Devosiaceae</taxon>
        <taxon>Devosia</taxon>
    </lineage>
</organism>